<comment type="domain">
    <text evidence="9">The helix-turn-helix (HTH) motif in the cytoplasmic domain of the N-terminus is involved in the formation of spirals to maintain the rigid rod shape. As this protein is anchored in the cytoplasmic membrane, the HTH motif may contribute to protein-protein interactions to form the RodZ helix, which is localized beneath the cytoplasmic membrane. The C-terminal domain may be critical for determination of the rod shape by probably interacting with enzymes required for synthesis of the peptidoglycan layer, including PBPs in the periplasm.</text>
</comment>
<dbReference type="PANTHER" id="PTHR34475:SF1">
    <property type="entry name" value="CYTOSKELETON PROTEIN RODZ"/>
    <property type="match status" value="1"/>
</dbReference>
<feature type="region of interest" description="Disordered" evidence="10">
    <location>
        <begin position="152"/>
        <end position="225"/>
    </location>
</feature>
<proteinExistence type="inferred from homology"/>
<keyword evidence="5 9" id="KW-0735">Signal-anchor</keyword>
<dbReference type="OrthoDB" id="9790252at2"/>
<keyword evidence="4 9" id="KW-0133">Cell shape</keyword>
<feature type="topological domain" description="Periplasmic" evidence="9">
    <location>
        <begin position="133"/>
        <end position="338"/>
    </location>
</feature>
<feature type="compositionally biased region" description="Low complexity" evidence="10">
    <location>
        <begin position="189"/>
        <end position="203"/>
    </location>
</feature>
<dbReference type="GeneID" id="57906851"/>
<evidence type="ECO:0000256" key="4">
    <source>
        <dbReference type="ARBA" id="ARBA00022960"/>
    </source>
</evidence>
<feature type="DNA-binding region" description="H-T-H motif" evidence="9">
    <location>
        <begin position="30"/>
        <end position="49"/>
    </location>
</feature>
<gene>
    <name evidence="13" type="primary">yfgA</name>
    <name evidence="9" type="synonym">rodZ</name>
    <name evidence="13" type="ORF">NCTC11470_01626</name>
</gene>
<name>A0A380PUH7_YERFR</name>
<dbReference type="InterPro" id="IPR050400">
    <property type="entry name" value="Bact_Cytoskel_RodZ"/>
</dbReference>
<evidence type="ECO:0000256" key="11">
    <source>
        <dbReference type="SAM" id="Phobius"/>
    </source>
</evidence>
<evidence type="ECO:0000259" key="12">
    <source>
        <dbReference type="PROSITE" id="PS50943"/>
    </source>
</evidence>
<evidence type="ECO:0000256" key="1">
    <source>
        <dbReference type="ARBA" id="ARBA00022475"/>
    </source>
</evidence>
<evidence type="ECO:0000256" key="7">
    <source>
        <dbReference type="ARBA" id="ARBA00023125"/>
    </source>
</evidence>
<keyword evidence="8 9" id="KW-0472">Membrane</keyword>
<dbReference type="Pfam" id="PF13413">
    <property type="entry name" value="HTH_25"/>
    <property type="match status" value="1"/>
</dbReference>
<evidence type="ECO:0000256" key="9">
    <source>
        <dbReference type="HAMAP-Rule" id="MF_02017"/>
    </source>
</evidence>
<dbReference type="SUPFAM" id="SSF47413">
    <property type="entry name" value="lambda repressor-like DNA-binding domains"/>
    <property type="match status" value="1"/>
</dbReference>
<dbReference type="NCBIfam" id="NF008109">
    <property type="entry name" value="PRK10856.1"/>
    <property type="match status" value="1"/>
</dbReference>
<reference evidence="13 14" key="1">
    <citation type="submission" date="2018-06" db="EMBL/GenBank/DDBJ databases">
        <authorList>
            <consortium name="Pathogen Informatics"/>
            <person name="Doyle S."/>
        </authorList>
    </citation>
    <scope>NUCLEOTIDE SEQUENCE [LARGE SCALE GENOMIC DNA]</scope>
    <source>
        <strain evidence="13 14">NCTC11470</strain>
    </source>
</reference>
<evidence type="ECO:0000313" key="14">
    <source>
        <dbReference type="Proteomes" id="UP000254835"/>
    </source>
</evidence>
<dbReference type="GO" id="GO:0005886">
    <property type="term" value="C:plasma membrane"/>
    <property type="evidence" value="ECO:0007669"/>
    <property type="project" value="UniProtKB-SubCell"/>
</dbReference>
<protein>
    <recommendedName>
        <fullName evidence="9">Cytoskeleton protein RodZ</fullName>
    </recommendedName>
</protein>
<evidence type="ECO:0000256" key="6">
    <source>
        <dbReference type="ARBA" id="ARBA00022989"/>
    </source>
</evidence>
<evidence type="ECO:0000256" key="8">
    <source>
        <dbReference type="ARBA" id="ARBA00023136"/>
    </source>
</evidence>
<feature type="transmembrane region" description="Helical" evidence="11">
    <location>
        <begin position="112"/>
        <end position="133"/>
    </location>
</feature>
<dbReference type="SMART" id="SM00530">
    <property type="entry name" value="HTH_XRE"/>
    <property type="match status" value="1"/>
</dbReference>
<dbReference type="HAMAP" id="MF_02017">
    <property type="entry name" value="RodZ"/>
    <property type="match status" value="1"/>
</dbReference>
<comment type="similarity">
    <text evidence="9">Belongs to the RodZ family.</text>
</comment>
<keyword evidence="7" id="KW-0238">DNA-binding</keyword>
<dbReference type="CDD" id="cd00093">
    <property type="entry name" value="HTH_XRE"/>
    <property type="match status" value="1"/>
</dbReference>
<keyword evidence="2 9" id="KW-0997">Cell inner membrane</keyword>
<dbReference type="Pfam" id="PF13464">
    <property type="entry name" value="RodZ_C"/>
    <property type="match status" value="1"/>
</dbReference>
<dbReference type="RefSeq" id="WP_032910722.1">
    <property type="nucleotide sequence ID" value="NZ_CP023964.1"/>
</dbReference>
<dbReference type="GO" id="GO:0008360">
    <property type="term" value="P:regulation of cell shape"/>
    <property type="evidence" value="ECO:0007669"/>
    <property type="project" value="UniProtKB-UniRule"/>
</dbReference>
<organism evidence="13 14">
    <name type="scientific">Yersinia frederiksenii</name>
    <dbReference type="NCBI Taxonomy" id="29484"/>
    <lineage>
        <taxon>Bacteria</taxon>
        <taxon>Pseudomonadati</taxon>
        <taxon>Pseudomonadota</taxon>
        <taxon>Gammaproteobacteria</taxon>
        <taxon>Enterobacterales</taxon>
        <taxon>Yersiniaceae</taxon>
        <taxon>Yersinia</taxon>
    </lineage>
</organism>
<accession>A0A380PUH7</accession>
<evidence type="ECO:0000256" key="10">
    <source>
        <dbReference type="SAM" id="MobiDB-lite"/>
    </source>
</evidence>
<evidence type="ECO:0000256" key="2">
    <source>
        <dbReference type="ARBA" id="ARBA00022519"/>
    </source>
</evidence>
<dbReference type="AlphaFoldDB" id="A0A380PUH7"/>
<dbReference type="GO" id="GO:0003677">
    <property type="term" value="F:DNA binding"/>
    <property type="evidence" value="ECO:0007669"/>
    <property type="project" value="UniProtKB-KW"/>
</dbReference>
<evidence type="ECO:0000256" key="5">
    <source>
        <dbReference type="ARBA" id="ARBA00022968"/>
    </source>
</evidence>
<dbReference type="InterPro" id="IPR001387">
    <property type="entry name" value="Cro/C1-type_HTH"/>
</dbReference>
<evidence type="ECO:0000256" key="3">
    <source>
        <dbReference type="ARBA" id="ARBA00022692"/>
    </source>
</evidence>
<dbReference type="PANTHER" id="PTHR34475">
    <property type="match status" value="1"/>
</dbReference>
<sequence>MNTEASQDQTVPETTGVRLRQAREALGLTQQMVAERLCLKVSTIRDIEEDKAQANLASTFHRGYIRSYAKLVHLPEDELLPMLAKQAPIRAAKVAPMQSFSLGKKHKKRDGWLMSFTWLIVLVVLGLTGAWWWQNHQAQQAEIVTMADQSSAQLSQNGGQPVPLADDNSDSGASTDAQAPVVNNPPSTPTANGTASATSNAAPVDAANNRVDTTAPQGTTSAESVVVSPSQAPLPEVSTAQPPLPTADAGVNGAASSVGSLVMNFTADCWLQVVDASGKTLFSGIQKGGATLNLSGKSPYKLTIGAPSALTITYQGNPVDLSKFIKANRVARLTVGVE</sequence>
<feature type="domain" description="HTH cro/C1-type" evidence="12">
    <location>
        <begin position="19"/>
        <end position="56"/>
    </location>
</feature>
<keyword evidence="3 9" id="KW-0812">Transmembrane</keyword>
<comment type="function">
    <text evidence="9">Cytoskeletal protein that is involved in cell-shape control through regulation of the length of the long axis.</text>
</comment>
<dbReference type="InterPro" id="IPR023690">
    <property type="entry name" value="RodZ"/>
</dbReference>
<comment type="subcellular location">
    <subcellularLocation>
        <location evidence="9">Cell inner membrane</location>
        <topology evidence="9">Single-pass type II membrane protein</topology>
    </subcellularLocation>
    <text evidence="9">Forms helical filaments along the long axis of the cell.</text>
</comment>
<dbReference type="PROSITE" id="PS50943">
    <property type="entry name" value="HTH_CROC1"/>
    <property type="match status" value="1"/>
</dbReference>
<keyword evidence="1 9" id="KW-1003">Cell membrane</keyword>
<dbReference type="InterPro" id="IPR025194">
    <property type="entry name" value="RodZ-like_C"/>
</dbReference>
<keyword evidence="6 9" id="KW-1133">Transmembrane helix</keyword>
<dbReference type="Gene3D" id="1.10.260.40">
    <property type="entry name" value="lambda repressor-like DNA-binding domains"/>
    <property type="match status" value="1"/>
</dbReference>
<dbReference type="EMBL" id="UHJA01000001">
    <property type="protein sequence ID" value="SUP76587.1"/>
    <property type="molecule type" value="Genomic_DNA"/>
</dbReference>
<feature type="topological domain" description="Cytoplasmic" evidence="9">
    <location>
        <begin position="1"/>
        <end position="111"/>
    </location>
</feature>
<dbReference type="InterPro" id="IPR010982">
    <property type="entry name" value="Lambda_DNA-bd_dom_sf"/>
</dbReference>
<evidence type="ECO:0000313" key="13">
    <source>
        <dbReference type="EMBL" id="SUP76587.1"/>
    </source>
</evidence>
<dbReference type="Proteomes" id="UP000254835">
    <property type="component" value="Unassembled WGS sequence"/>
</dbReference>
<feature type="compositionally biased region" description="Polar residues" evidence="10">
    <location>
        <begin position="210"/>
        <end position="225"/>
    </location>
</feature>